<dbReference type="OMA" id="ECGMSGL"/>
<evidence type="ECO:0000313" key="7">
    <source>
        <dbReference type="Proteomes" id="UP000028524"/>
    </source>
</evidence>
<evidence type="ECO:0000256" key="5">
    <source>
        <dbReference type="RuleBase" id="RU003956"/>
    </source>
</evidence>
<dbReference type="SUPFAM" id="SSF53056">
    <property type="entry name" value="beta-carbonic anhydrase, cab"/>
    <property type="match status" value="1"/>
</dbReference>
<keyword evidence="2 4" id="KW-0479">Metal-binding</keyword>
<feature type="binding site" evidence="4">
    <location>
        <position position="36"/>
    </location>
    <ligand>
        <name>Zn(2+)</name>
        <dbReference type="ChEBI" id="CHEBI:29105"/>
    </ligand>
</feature>
<evidence type="ECO:0000256" key="2">
    <source>
        <dbReference type="ARBA" id="ARBA00022723"/>
    </source>
</evidence>
<keyword evidence="5" id="KW-0456">Lyase</keyword>
<comment type="function">
    <text evidence="5">Reversible hydration of carbon dioxide.</text>
</comment>
<evidence type="ECO:0000256" key="4">
    <source>
        <dbReference type="PIRSR" id="PIRSR601765-1"/>
    </source>
</evidence>
<dbReference type="STRING" id="1283841.A0A084QWM2"/>
<organism evidence="6 7">
    <name type="scientific">Stachybotrys chlorohalonatus (strain IBT 40285)</name>
    <dbReference type="NCBI Taxonomy" id="1283841"/>
    <lineage>
        <taxon>Eukaryota</taxon>
        <taxon>Fungi</taxon>
        <taxon>Dikarya</taxon>
        <taxon>Ascomycota</taxon>
        <taxon>Pezizomycotina</taxon>
        <taxon>Sordariomycetes</taxon>
        <taxon>Hypocreomycetidae</taxon>
        <taxon>Hypocreales</taxon>
        <taxon>Stachybotryaceae</taxon>
        <taxon>Stachybotrys</taxon>
    </lineage>
</organism>
<dbReference type="InterPro" id="IPR001765">
    <property type="entry name" value="Carbonic_anhydrase"/>
</dbReference>
<feature type="binding site" evidence="4">
    <location>
        <position position="88"/>
    </location>
    <ligand>
        <name>Zn(2+)</name>
        <dbReference type="ChEBI" id="CHEBI:29105"/>
    </ligand>
</feature>
<dbReference type="GO" id="GO:0008270">
    <property type="term" value="F:zinc ion binding"/>
    <property type="evidence" value="ECO:0007669"/>
    <property type="project" value="UniProtKB-UniRule"/>
</dbReference>
<dbReference type="EC" id="4.2.1.1" evidence="5"/>
<dbReference type="OrthoDB" id="10248475at2759"/>
<evidence type="ECO:0000313" key="6">
    <source>
        <dbReference type="EMBL" id="KFA68357.1"/>
    </source>
</evidence>
<dbReference type="InParanoid" id="A0A084QWM2"/>
<reference evidence="6 7" key="1">
    <citation type="journal article" date="2014" name="BMC Genomics">
        <title>Comparative genome sequencing reveals chemotype-specific gene clusters in the toxigenic black mold Stachybotrys.</title>
        <authorList>
            <person name="Semeiks J."/>
            <person name="Borek D."/>
            <person name="Otwinowski Z."/>
            <person name="Grishin N.V."/>
        </authorList>
    </citation>
    <scope>NUCLEOTIDE SEQUENCE [LARGE SCALE GENOMIC DNA]</scope>
    <source>
        <strain evidence="6 7">IBT 40285</strain>
    </source>
</reference>
<dbReference type="Gene3D" id="3.40.1050.10">
    <property type="entry name" value="Carbonic anhydrase"/>
    <property type="match status" value="1"/>
</dbReference>
<keyword evidence="3 4" id="KW-0862">Zinc</keyword>
<evidence type="ECO:0000256" key="1">
    <source>
        <dbReference type="ARBA" id="ARBA00006217"/>
    </source>
</evidence>
<dbReference type="CDD" id="cd03379">
    <property type="entry name" value="beta_CA_cladeD"/>
    <property type="match status" value="1"/>
</dbReference>
<dbReference type="AlphaFoldDB" id="A0A084QWM2"/>
<dbReference type="SMART" id="SM00947">
    <property type="entry name" value="Pro_CA"/>
    <property type="match status" value="1"/>
</dbReference>
<accession>A0A084QWM2</accession>
<comment type="cofactor">
    <cofactor evidence="4">
        <name>Zn(2+)</name>
        <dbReference type="ChEBI" id="CHEBI:29105"/>
    </cofactor>
    <text evidence="4">Binds 1 zinc ion per subunit.</text>
</comment>
<dbReference type="EMBL" id="KL659896">
    <property type="protein sequence ID" value="KFA68357.1"/>
    <property type="molecule type" value="Genomic_DNA"/>
</dbReference>
<evidence type="ECO:0000256" key="3">
    <source>
        <dbReference type="ARBA" id="ARBA00022833"/>
    </source>
</evidence>
<name>A0A084QWM2_STAC4</name>
<keyword evidence="7" id="KW-1185">Reference proteome</keyword>
<protein>
    <recommendedName>
        <fullName evidence="5">Carbonic anhydrase</fullName>
        <ecNumber evidence="5">4.2.1.1</ecNumber>
    </recommendedName>
    <alternativeName>
        <fullName evidence="5">Carbonate dehydratase</fullName>
    </alternativeName>
</protein>
<dbReference type="HOGENOM" id="CLU_084253_1_1_1"/>
<dbReference type="PANTHER" id="PTHR43175:SF3">
    <property type="entry name" value="CARBON DISULFIDE HYDROLASE"/>
    <property type="match status" value="1"/>
</dbReference>
<gene>
    <name evidence="6" type="ORF">S40285_02519</name>
</gene>
<feature type="binding site" evidence="4">
    <location>
        <position position="91"/>
    </location>
    <ligand>
        <name>Zn(2+)</name>
        <dbReference type="ChEBI" id="CHEBI:29105"/>
    </ligand>
</feature>
<sequence length="163" mass="17643">MTVAAEFEAANEQYVQVFNQGELPMPPSRKVAIVACMDARVDPAKELGLSKGDAHVIRNAGGRAIASIRDLIISQQLLGTREIVVIHHTDCGMLTFKDDELKAKVKSELGQNADNIAFLSFSDLEQSVVEDVDALKKSGLILDVPITGYVYDVKTGKITKVAS</sequence>
<proteinExistence type="inferred from homology"/>
<comment type="similarity">
    <text evidence="1 5">Belongs to the beta-class carbonic anhydrase family.</text>
</comment>
<feature type="binding site" evidence="4">
    <location>
        <position position="38"/>
    </location>
    <ligand>
        <name>Zn(2+)</name>
        <dbReference type="ChEBI" id="CHEBI:29105"/>
    </ligand>
</feature>
<dbReference type="InterPro" id="IPR036874">
    <property type="entry name" value="Carbonic_anhydrase_sf"/>
</dbReference>
<dbReference type="Pfam" id="PF00484">
    <property type="entry name" value="Pro_CA"/>
    <property type="match status" value="1"/>
</dbReference>
<dbReference type="Proteomes" id="UP000028524">
    <property type="component" value="Unassembled WGS sequence"/>
</dbReference>
<dbReference type="GO" id="GO:0004089">
    <property type="term" value="F:carbonate dehydratase activity"/>
    <property type="evidence" value="ECO:0007669"/>
    <property type="project" value="UniProtKB-UniRule"/>
</dbReference>
<comment type="catalytic activity">
    <reaction evidence="5">
        <text>hydrogencarbonate + H(+) = CO2 + H2O</text>
        <dbReference type="Rhea" id="RHEA:10748"/>
        <dbReference type="ChEBI" id="CHEBI:15377"/>
        <dbReference type="ChEBI" id="CHEBI:15378"/>
        <dbReference type="ChEBI" id="CHEBI:16526"/>
        <dbReference type="ChEBI" id="CHEBI:17544"/>
        <dbReference type="EC" id="4.2.1.1"/>
    </reaction>
</comment>
<dbReference type="PANTHER" id="PTHR43175">
    <property type="entry name" value="CARBONIC ANHYDRASE"/>
    <property type="match status" value="1"/>
</dbReference>